<evidence type="ECO:0000313" key="1">
    <source>
        <dbReference type="EMBL" id="MPC97524.1"/>
    </source>
</evidence>
<sequence length="180" mass="20454">MPKRKFRDAWLHDEGFREWIRKVDDDDSKAYCAVCECTMVTEITTIKRHQTCRRHTRALAQRAAPADQPPPGVRDDDVTRAEIKLAAFLADYNISINTIDHLTLLLKDIFPDSAIAAKLSLKRTKATRILHDISQIAQEQLHISMRDNTFCIIIDETTDISTCKSCAVVVKLFNQVSGKI</sequence>
<dbReference type="AlphaFoldDB" id="A0A5B7JYY5"/>
<accession>A0A5B7JYY5</accession>
<dbReference type="OrthoDB" id="6375565at2759"/>
<reference evidence="1 2" key="1">
    <citation type="submission" date="2019-05" db="EMBL/GenBank/DDBJ databases">
        <title>Another draft genome of Portunus trituberculatus and its Hox gene families provides insights of decapod evolution.</title>
        <authorList>
            <person name="Jeong J.-H."/>
            <person name="Song I."/>
            <person name="Kim S."/>
            <person name="Choi T."/>
            <person name="Kim D."/>
            <person name="Ryu S."/>
            <person name="Kim W."/>
        </authorList>
    </citation>
    <scope>NUCLEOTIDE SEQUENCE [LARGE SCALE GENOMIC DNA]</scope>
    <source>
        <tissue evidence="1">Muscle</tissue>
    </source>
</reference>
<proteinExistence type="predicted"/>
<evidence type="ECO:0000313" key="2">
    <source>
        <dbReference type="Proteomes" id="UP000324222"/>
    </source>
</evidence>
<gene>
    <name evidence="1" type="ORF">E2C01_092842</name>
</gene>
<comment type="caution">
    <text evidence="1">The sequence shown here is derived from an EMBL/GenBank/DDBJ whole genome shotgun (WGS) entry which is preliminary data.</text>
</comment>
<dbReference type="PANTHER" id="PTHR37162">
    <property type="entry name" value="HAT FAMILY DIMERISATION DOMAINCONTAINING PROTEIN-RELATED"/>
    <property type="match status" value="1"/>
</dbReference>
<protein>
    <recommendedName>
        <fullName evidence="3">SPIN-DOC-like zinc-finger domain-containing protein</fullName>
    </recommendedName>
</protein>
<evidence type="ECO:0008006" key="3">
    <source>
        <dbReference type="Google" id="ProtNLM"/>
    </source>
</evidence>
<dbReference type="PANTHER" id="PTHR37162:SF1">
    <property type="entry name" value="BED-TYPE DOMAIN-CONTAINING PROTEIN"/>
    <property type="match status" value="1"/>
</dbReference>
<organism evidence="1 2">
    <name type="scientific">Portunus trituberculatus</name>
    <name type="common">Swimming crab</name>
    <name type="synonym">Neptunus trituberculatus</name>
    <dbReference type="NCBI Taxonomy" id="210409"/>
    <lineage>
        <taxon>Eukaryota</taxon>
        <taxon>Metazoa</taxon>
        <taxon>Ecdysozoa</taxon>
        <taxon>Arthropoda</taxon>
        <taxon>Crustacea</taxon>
        <taxon>Multicrustacea</taxon>
        <taxon>Malacostraca</taxon>
        <taxon>Eumalacostraca</taxon>
        <taxon>Eucarida</taxon>
        <taxon>Decapoda</taxon>
        <taxon>Pleocyemata</taxon>
        <taxon>Brachyura</taxon>
        <taxon>Eubrachyura</taxon>
        <taxon>Portunoidea</taxon>
        <taxon>Portunidae</taxon>
        <taxon>Portuninae</taxon>
        <taxon>Portunus</taxon>
    </lineage>
</organism>
<dbReference type="Proteomes" id="UP000324222">
    <property type="component" value="Unassembled WGS sequence"/>
</dbReference>
<name>A0A5B7JYY5_PORTR</name>
<dbReference type="EMBL" id="VSRR010110376">
    <property type="protein sequence ID" value="MPC97524.1"/>
    <property type="molecule type" value="Genomic_DNA"/>
</dbReference>
<keyword evidence="2" id="KW-1185">Reference proteome</keyword>